<evidence type="ECO:0000256" key="1">
    <source>
        <dbReference type="SAM" id="Coils"/>
    </source>
</evidence>
<protein>
    <submittedName>
        <fullName evidence="2">Uncharacterized protein</fullName>
    </submittedName>
</protein>
<proteinExistence type="predicted"/>
<name>A0A089HWV4_PAEDU</name>
<dbReference type="KEGG" id="pdu:PDUR_27955"/>
<organism evidence="2 3">
    <name type="scientific">Paenibacillus durus</name>
    <name type="common">Paenibacillus azotofixans</name>
    <dbReference type="NCBI Taxonomy" id="44251"/>
    <lineage>
        <taxon>Bacteria</taxon>
        <taxon>Bacillati</taxon>
        <taxon>Bacillota</taxon>
        <taxon>Bacilli</taxon>
        <taxon>Bacillales</taxon>
        <taxon>Paenibacillaceae</taxon>
        <taxon>Paenibacillus</taxon>
    </lineage>
</organism>
<feature type="coiled-coil region" evidence="1">
    <location>
        <begin position="3"/>
        <end position="30"/>
    </location>
</feature>
<dbReference type="Proteomes" id="UP000029409">
    <property type="component" value="Plasmid unnamed"/>
</dbReference>
<evidence type="ECO:0000313" key="3">
    <source>
        <dbReference type="Proteomes" id="UP000029409"/>
    </source>
</evidence>
<keyword evidence="3" id="KW-1185">Reference proteome</keyword>
<keyword evidence="1" id="KW-0175">Coiled coil</keyword>
<evidence type="ECO:0000313" key="2">
    <source>
        <dbReference type="EMBL" id="AIQ15265.1"/>
    </source>
</evidence>
<geneLocation type="plasmid" evidence="3"/>
<reference evidence="2 3" key="1">
    <citation type="submission" date="2014-08" db="EMBL/GenBank/DDBJ databases">
        <title>Comparative genomics of the Paenibacillus odorifer group.</title>
        <authorList>
            <person name="den Bakker H.C."/>
            <person name="Tsai Y.-C."/>
            <person name="Martin N."/>
            <person name="Korlach J."/>
            <person name="Wiedmann M."/>
        </authorList>
    </citation>
    <scope>NUCLEOTIDE SEQUENCE [LARGE SCALE GENOMIC DNA]</scope>
    <source>
        <strain evidence="2 3">DSM 1735</strain>
        <plasmid evidence="3">Plasmid</plasmid>
    </source>
</reference>
<dbReference type="AlphaFoldDB" id="A0A089HWV4"/>
<accession>A0A089HWV4</accession>
<keyword evidence="2" id="KW-0614">Plasmid</keyword>
<gene>
    <name evidence="2" type="ORF">PDUR_27955</name>
</gene>
<dbReference type="EMBL" id="CP009289">
    <property type="protein sequence ID" value="AIQ15265.1"/>
    <property type="molecule type" value="Genomic_DNA"/>
</dbReference>
<sequence length="77" mass="8779">MSMEKIEEILKKIEDHLSQLLEDEKRIKADIIKAPELRPDPGVSREFLEHQLVQTEGAIIGVSQVINIIRNGDAYII</sequence>